<dbReference type="CTD" id="4509"/>
<dbReference type="EMBL" id="MW074965">
    <property type="protein sequence ID" value="QOW83462.1"/>
    <property type="molecule type" value="Genomic_DNA"/>
</dbReference>
<dbReference type="GeneID" id="63380772"/>
<organism evidence="1">
    <name type="scientific">Lasius spathepus</name>
    <dbReference type="NCBI Taxonomy" id="67765"/>
    <lineage>
        <taxon>Eukaryota</taxon>
        <taxon>Metazoa</taxon>
        <taxon>Ecdysozoa</taxon>
        <taxon>Arthropoda</taxon>
        <taxon>Hexapoda</taxon>
        <taxon>Insecta</taxon>
        <taxon>Pterygota</taxon>
        <taxon>Neoptera</taxon>
        <taxon>Endopterygota</taxon>
        <taxon>Hymenoptera</taxon>
        <taxon>Apocrita</taxon>
        <taxon>Aculeata</taxon>
        <taxon>Formicoidea</taxon>
        <taxon>Formicidae</taxon>
        <taxon>Formicinae</taxon>
        <taxon>Lasius</taxon>
        <taxon>Dendrolasius</taxon>
    </lineage>
</organism>
<protein>
    <submittedName>
        <fullName evidence="1">ATP synthase F0 subunit 8</fullName>
    </submittedName>
</protein>
<sequence>MPHMMPMMWTLMMLFSLTILLMIISMTHFIYTHTPLSNKFNSMYSHKLNKWIWKW</sequence>
<reference evidence="1" key="1">
    <citation type="submission" date="2020-10" db="EMBL/GenBank/DDBJ databases">
        <title>The complete mitochondrial genome of Lasius spathepus Wheeler, W.M., 1910.</title>
        <authorList>
            <person name="Park J."/>
            <person name="Park J."/>
        </authorList>
    </citation>
    <scope>NUCLEOTIDE SEQUENCE</scope>
</reference>
<gene>
    <name evidence="1" type="primary">ATP8</name>
</gene>
<geneLocation type="mitochondrion" evidence="1"/>
<dbReference type="RefSeq" id="YP_010034078.1">
    <property type="nucleotide sequence ID" value="NC_053901.1"/>
</dbReference>
<dbReference type="AlphaFoldDB" id="A0A7S7BHG1"/>
<name>A0A7S7BHG1_9HYME</name>
<accession>A0A7S7BHG1</accession>
<keyword evidence="1" id="KW-0496">Mitochondrion</keyword>
<evidence type="ECO:0000313" key="1">
    <source>
        <dbReference type="EMBL" id="QOW83462.1"/>
    </source>
</evidence>
<proteinExistence type="predicted"/>